<proteinExistence type="predicted"/>
<dbReference type="SUPFAM" id="SSF47598">
    <property type="entry name" value="Ribbon-helix-helix"/>
    <property type="match status" value="1"/>
</dbReference>
<keyword evidence="3" id="KW-1185">Reference proteome</keyword>
<protein>
    <submittedName>
        <fullName evidence="2">Arc family DNA-binding protein</fullName>
    </submittedName>
</protein>
<dbReference type="Pfam" id="PF03869">
    <property type="entry name" value="Arc"/>
    <property type="match status" value="1"/>
</dbReference>
<dbReference type="InterPro" id="IPR010985">
    <property type="entry name" value="Ribbon_hlx_hlx"/>
</dbReference>
<feature type="domain" description="Arc-like DNA binding" evidence="1">
    <location>
        <begin position="6"/>
        <end position="49"/>
    </location>
</feature>
<name>A0ABY7C0C3_9HYPH</name>
<evidence type="ECO:0000259" key="1">
    <source>
        <dbReference type="Pfam" id="PF03869"/>
    </source>
</evidence>
<accession>A0ABY7C0C3</accession>
<dbReference type="InterPro" id="IPR013321">
    <property type="entry name" value="Arc_rbn_hlx_hlx"/>
</dbReference>
<dbReference type="EMBL" id="CP114029">
    <property type="protein sequence ID" value="WAP69294.1"/>
    <property type="molecule type" value="Genomic_DNA"/>
</dbReference>
<dbReference type="GO" id="GO:0003677">
    <property type="term" value="F:DNA binding"/>
    <property type="evidence" value="ECO:0007669"/>
    <property type="project" value="UniProtKB-KW"/>
</dbReference>
<dbReference type="Gene3D" id="1.10.1220.10">
    <property type="entry name" value="Met repressor-like"/>
    <property type="match status" value="1"/>
</dbReference>
<dbReference type="RefSeq" id="WP_268881734.1">
    <property type="nucleotide sequence ID" value="NZ_CP114029.1"/>
</dbReference>
<organism evidence="2 3">
    <name type="scientific">Jiella pelagia</name>
    <dbReference type="NCBI Taxonomy" id="2986949"/>
    <lineage>
        <taxon>Bacteria</taxon>
        <taxon>Pseudomonadati</taxon>
        <taxon>Pseudomonadota</taxon>
        <taxon>Alphaproteobacteria</taxon>
        <taxon>Hyphomicrobiales</taxon>
        <taxon>Aurantimonadaceae</taxon>
        <taxon>Jiella</taxon>
    </lineage>
</organism>
<dbReference type="InterPro" id="IPR005569">
    <property type="entry name" value="Arc_DNA-bd_dom"/>
</dbReference>
<sequence>MAGKQSKPDQYQLRFPPGLRDRIKAYAELQGRSMNAEIVRILENEFPEPEGIEERVSRLLGLVAILKSGDRNPPINRLFNEPRRCGALDF</sequence>
<keyword evidence="2" id="KW-0238">DNA-binding</keyword>
<dbReference type="Proteomes" id="UP001164020">
    <property type="component" value="Chromosome"/>
</dbReference>
<evidence type="ECO:0000313" key="3">
    <source>
        <dbReference type="Proteomes" id="UP001164020"/>
    </source>
</evidence>
<reference evidence="2" key="1">
    <citation type="submission" date="2022-12" db="EMBL/GenBank/DDBJ databases">
        <title>Jiella pelagia sp. nov., isolated from phosphonate enriched culture of Northwest Pacific surface seawater.</title>
        <authorList>
            <person name="Shin D.Y."/>
            <person name="Hwang C.Y."/>
        </authorList>
    </citation>
    <scope>NUCLEOTIDE SEQUENCE</scope>
    <source>
        <strain evidence="2">HL-NP1</strain>
    </source>
</reference>
<evidence type="ECO:0000313" key="2">
    <source>
        <dbReference type="EMBL" id="WAP69294.1"/>
    </source>
</evidence>
<gene>
    <name evidence="2" type="ORF">OH818_03065</name>
</gene>